<dbReference type="PANTHER" id="PTHR43763:SF4">
    <property type="entry name" value="XAA-PRO AMINOPEPTIDASE 2"/>
    <property type="match status" value="1"/>
</dbReference>
<keyword evidence="4" id="KW-0378">Hydrolase</keyword>
<feature type="domain" description="Peptidase M24 C-terminal" evidence="3">
    <location>
        <begin position="389"/>
        <end position="453"/>
    </location>
</feature>
<dbReference type="InterPro" id="IPR029149">
    <property type="entry name" value="Creatin/AminoP/Spt16_N"/>
</dbReference>
<feature type="non-terminal residue" evidence="4">
    <location>
        <position position="1"/>
    </location>
</feature>
<evidence type="ECO:0000313" key="4">
    <source>
        <dbReference type="EMBL" id="KAG2463702.1"/>
    </source>
</evidence>
<dbReference type="InterPro" id="IPR032416">
    <property type="entry name" value="Peptidase_M24_C"/>
</dbReference>
<comment type="caution">
    <text evidence="4">The sequence shown here is derived from an EMBL/GenBank/DDBJ whole genome shotgun (WGS) entry which is preliminary data.</text>
</comment>
<protein>
    <submittedName>
        <fullName evidence="4">XPP2 aminopeptidase</fullName>
    </submittedName>
</protein>
<dbReference type="InterPro" id="IPR050422">
    <property type="entry name" value="X-Pro_aminopeptidase_P"/>
</dbReference>
<dbReference type="AlphaFoldDB" id="A0A8X7X8P5"/>
<feature type="domain" description="Peptidase M24" evidence="1">
    <location>
        <begin position="254"/>
        <end position="378"/>
    </location>
</feature>
<accession>A0A8X7X8P5</accession>
<keyword evidence="5" id="KW-1185">Reference proteome</keyword>
<dbReference type="Gene3D" id="3.90.230.10">
    <property type="entry name" value="Creatinase/methionine aminopeptidase superfamily"/>
    <property type="match status" value="2"/>
</dbReference>
<feature type="domain" description="Creatinase N-terminal" evidence="2">
    <location>
        <begin position="2"/>
        <end position="70"/>
    </location>
</feature>
<dbReference type="InterPro" id="IPR000994">
    <property type="entry name" value="Pept_M24"/>
</dbReference>
<dbReference type="Pfam" id="PF00557">
    <property type="entry name" value="Peptidase_M24"/>
    <property type="match status" value="1"/>
</dbReference>
<proteinExistence type="predicted"/>
<reference evidence="4 5" key="1">
    <citation type="journal article" date="2021" name="Cell">
        <title>Tracing the genetic footprints of vertebrate landing in non-teleost ray-finned fishes.</title>
        <authorList>
            <person name="Bi X."/>
            <person name="Wang K."/>
            <person name="Yang L."/>
            <person name="Pan H."/>
            <person name="Jiang H."/>
            <person name="Wei Q."/>
            <person name="Fang M."/>
            <person name="Yu H."/>
            <person name="Zhu C."/>
            <person name="Cai Y."/>
            <person name="He Y."/>
            <person name="Gan X."/>
            <person name="Zeng H."/>
            <person name="Yu D."/>
            <person name="Zhu Y."/>
            <person name="Jiang H."/>
            <person name="Qiu Q."/>
            <person name="Yang H."/>
            <person name="Zhang Y.E."/>
            <person name="Wang W."/>
            <person name="Zhu M."/>
            <person name="He S."/>
            <person name="Zhang G."/>
        </authorList>
    </citation>
    <scope>NUCLEOTIDE SEQUENCE [LARGE SCALE GENOMIC DNA]</scope>
    <source>
        <strain evidence="4">Bchr_013</strain>
    </source>
</reference>
<organism evidence="4 5">
    <name type="scientific">Polypterus senegalus</name>
    <name type="common">Senegal bichir</name>
    <dbReference type="NCBI Taxonomy" id="55291"/>
    <lineage>
        <taxon>Eukaryota</taxon>
        <taxon>Metazoa</taxon>
        <taxon>Chordata</taxon>
        <taxon>Craniata</taxon>
        <taxon>Vertebrata</taxon>
        <taxon>Euteleostomi</taxon>
        <taxon>Actinopterygii</taxon>
        <taxon>Polypteriformes</taxon>
        <taxon>Polypteridae</taxon>
        <taxon>Polypterus</taxon>
    </lineage>
</organism>
<evidence type="ECO:0000259" key="3">
    <source>
        <dbReference type="Pfam" id="PF16188"/>
    </source>
</evidence>
<dbReference type="SUPFAM" id="SSF55920">
    <property type="entry name" value="Creatinase/aminopeptidase"/>
    <property type="match status" value="1"/>
</dbReference>
<keyword evidence="4" id="KW-0031">Aminopeptidase</keyword>
<dbReference type="Gene3D" id="3.40.350.10">
    <property type="entry name" value="Creatinase/prolidase N-terminal domain"/>
    <property type="match status" value="2"/>
</dbReference>
<dbReference type="InterPro" id="IPR036005">
    <property type="entry name" value="Creatinase/aminopeptidase-like"/>
</dbReference>
<feature type="non-terminal residue" evidence="4">
    <location>
        <position position="482"/>
    </location>
</feature>
<evidence type="ECO:0000259" key="2">
    <source>
        <dbReference type="Pfam" id="PF01321"/>
    </source>
</evidence>
<evidence type="ECO:0000313" key="5">
    <source>
        <dbReference type="Proteomes" id="UP000886611"/>
    </source>
</evidence>
<dbReference type="Pfam" id="PF01321">
    <property type="entry name" value="Creatinase_N"/>
    <property type="match status" value="1"/>
</dbReference>
<dbReference type="GO" id="GO:0004177">
    <property type="term" value="F:aminopeptidase activity"/>
    <property type="evidence" value="ECO:0007669"/>
    <property type="project" value="UniProtKB-KW"/>
</dbReference>
<name>A0A8X7X8P5_POLSE</name>
<evidence type="ECO:0000259" key="1">
    <source>
        <dbReference type="Pfam" id="PF00557"/>
    </source>
</evidence>
<dbReference type="Pfam" id="PF16188">
    <property type="entry name" value="Peptidase_M24_C"/>
    <property type="match status" value="1"/>
</dbReference>
<dbReference type="Pfam" id="PF16189">
    <property type="entry name" value="Creatinase_N_2"/>
    <property type="match status" value="1"/>
</dbReference>
<dbReference type="Proteomes" id="UP000886611">
    <property type="component" value="Unassembled WGS sequence"/>
</dbReference>
<keyword evidence="4" id="KW-0645">Protease</keyword>
<gene>
    <name evidence="4" type="primary">Xpnpep2</name>
    <name evidence="4" type="ORF">GTO96_0002850</name>
</gene>
<dbReference type="EMBL" id="JAATIS010003638">
    <property type="protein sequence ID" value="KAG2463702.1"/>
    <property type="molecule type" value="Genomic_DNA"/>
</dbReference>
<dbReference type="InterPro" id="IPR000587">
    <property type="entry name" value="Creatinase_N"/>
</dbReference>
<sequence length="482" mass="55442">MLWTDSRYWVQAKRQMDCNWELYEDSYVNTIIEWLIQEIPAKKAIGFDPFLFSLDTWEAYRTGLSKTDLTLKSIPNNLVDEIWTDRPPPPSKPIERLPDEFIGLFNLRGDDIPYNPFFYSYTLLSKTEIWLFVEPNRVTNEIKIYLNAFCNNSDCVQILDYHSVRSHVETYCKGDVKVWIGTAFTNYGINEVIPQEKLVLSEYSPVLITKSVKDETEQRILKEAHVRDAVAVIQLLVWLEENVPKGTVDEVMAADYVDEMRRDGTTDITRTLHWGTPSEFQKTAYTRVLMGNIDLSKLIFPDGTRGRNIEMLARQALWKVGLNYGHGTGHGIGNYFCVHEWPVGFQGNNIGMRPGMFTSIGFYMDGEFGIRIEDIALVVQAKTQFGTTPYLTFKTVSLVPYDRKLIDTSIMMKEQIEWLNDYYQEIRKVVAPKLKAQQLTKEYNWLQKNTEPFESGSLVTRASVLSVAAAFISNAIVLQSIC</sequence>
<dbReference type="PANTHER" id="PTHR43763">
    <property type="entry name" value="XAA-PRO AMINOPEPTIDASE 1"/>
    <property type="match status" value="1"/>
</dbReference>